<gene>
    <name evidence="1" type="ORF">JNB61_12800</name>
</gene>
<reference evidence="1 2" key="1">
    <citation type="journal article" date="2021" name="MBio">
        <title>Poor Competitiveness of Bradyrhizobium in Pigeon Pea Root Colonization in Indian Soils.</title>
        <authorList>
            <person name="Chalasani D."/>
            <person name="Basu A."/>
            <person name="Pullabhotla S.V.S.R.N."/>
            <person name="Jorrin B."/>
            <person name="Neal A.L."/>
            <person name="Poole P.S."/>
            <person name="Podile A.R."/>
            <person name="Tkacz A."/>
        </authorList>
    </citation>
    <scope>NUCLEOTIDE SEQUENCE [LARGE SCALE GENOMIC DNA]</scope>
    <source>
        <strain evidence="1 2">HU12</strain>
    </source>
</reference>
<evidence type="ECO:0008006" key="3">
    <source>
        <dbReference type="Google" id="ProtNLM"/>
    </source>
</evidence>
<protein>
    <recommendedName>
        <fullName evidence="3">DUF5753 domain-containing protein</fullName>
    </recommendedName>
</protein>
<dbReference type="RefSeq" id="WP_220339857.1">
    <property type="nucleotide sequence ID" value="NZ_JAEUAX010000006.1"/>
</dbReference>
<evidence type="ECO:0000313" key="1">
    <source>
        <dbReference type="EMBL" id="MBW9110653.1"/>
    </source>
</evidence>
<sequence length="266" mass="29380">MELVDDKLHMALTYVDTIERTGTPLTIEAFDGFAVHPTPVPGRERSSYLAAIRDEMLSEYYYEPGESPSAFLLRSQWIRLVGGSVRLTNLGKAVLRHAQRPQLQRGIEGPLTVTIDPDDPLAYLRVFDLLGGAGAGLLVDPYIRFEELFDLAELTRVDRVLTSNRVDRTGLRLKQLSRTLAQAEMTVELRVLAPEHLHDRFYIPDTGDIYLLGSSLNSITARPGVIAPIADHTGSEALRDAYAKLWRSADVLPPSSRDTAAGSTPA</sequence>
<dbReference type="EMBL" id="JAEUAX010000006">
    <property type="protein sequence ID" value="MBW9110653.1"/>
    <property type="molecule type" value="Genomic_DNA"/>
</dbReference>
<name>A0ABS7I2D8_9MICO</name>
<comment type="caution">
    <text evidence="1">The sequence shown here is derived from an EMBL/GenBank/DDBJ whole genome shotgun (WGS) entry which is preliminary data.</text>
</comment>
<evidence type="ECO:0000313" key="2">
    <source>
        <dbReference type="Proteomes" id="UP000777440"/>
    </source>
</evidence>
<organism evidence="1 2">
    <name type="scientific">Microbacterium ureisolvens</name>
    <dbReference type="NCBI Taxonomy" id="2781186"/>
    <lineage>
        <taxon>Bacteria</taxon>
        <taxon>Bacillati</taxon>
        <taxon>Actinomycetota</taxon>
        <taxon>Actinomycetes</taxon>
        <taxon>Micrococcales</taxon>
        <taxon>Microbacteriaceae</taxon>
        <taxon>Microbacterium</taxon>
    </lineage>
</organism>
<dbReference type="Proteomes" id="UP000777440">
    <property type="component" value="Unassembled WGS sequence"/>
</dbReference>
<keyword evidence="2" id="KW-1185">Reference proteome</keyword>
<proteinExistence type="predicted"/>
<accession>A0ABS7I2D8</accession>